<evidence type="ECO:0000259" key="2">
    <source>
        <dbReference type="PROSITE" id="PS50076"/>
    </source>
</evidence>
<proteinExistence type="predicted"/>
<evidence type="ECO:0000313" key="4">
    <source>
        <dbReference type="Proteomes" id="UP000243518"/>
    </source>
</evidence>
<evidence type="ECO:0000313" key="3">
    <source>
        <dbReference type="EMBL" id="SEG57309.1"/>
    </source>
</evidence>
<feature type="domain" description="J" evidence="2">
    <location>
        <begin position="148"/>
        <end position="203"/>
    </location>
</feature>
<dbReference type="EMBL" id="FNVE01000010">
    <property type="protein sequence ID" value="SEG57309.1"/>
    <property type="molecule type" value="Genomic_DNA"/>
</dbReference>
<accession>A0AAQ1JQV5</accession>
<protein>
    <submittedName>
        <fullName evidence="3">DNA-J related protein</fullName>
    </submittedName>
</protein>
<dbReference type="Pfam" id="PF12339">
    <property type="entry name" value="DNAJ_related"/>
    <property type="match status" value="1"/>
</dbReference>
<dbReference type="SUPFAM" id="SSF46565">
    <property type="entry name" value="Chaperone J-domain"/>
    <property type="match status" value="1"/>
</dbReference>
<keyword evidence="4" id="KW-1185">Reference proteome</keyword>
<dbReference type="InterPro" id="IPR001623">
    <property type="entry name" value="DnaJ_domain"/>
</dbReference>
<dbReference type="PROSITE" id="PS50076">
    <property type="entry name" value="DNAJ_2"/>
    <property type="match status" value="1"/>
</dbReference>
<dbReference type="CDD" id="cd06257">
    <property type="entry name" value="DnaJ"/>
    <property type="match status" value="1"/>
</dbReference>
<evidence type="ECO:0000256" key="1">
    <source>
        <dbReference type="ARBA" id="ARBA00023186"/>
    </source>
</evidence>
<dbReference type="Gene3D" id="1.10.287.110">
    <property type="entry name" value="DnaJ domain"/>
    <property type="match status" value="1"/>
</dbReference>
<reference evidence="3 4" key="1">
    <citation type="submission" date="2016-10" db="EMBL/GenBank/DDBJ databases">
        <authorList>
            <person name="Varghese N."/>
            <person name="Submissions S."/>
        </authorList>
    </citation>
    <scope>NUCLEOTIDE SEQUENCE [LARGE SCALE GENOMIC DNA]</scope>
    <source>
        <strain evidence="3 4">CECT 8317</strain>
    </source>
</reference>
<dbReference type="SMART" id="SM00271">
    <property type="entry name" value="DnaJ"/>
    <property type="match status" value="1"/>
</dbReference>
<dbReference type="AlphaFoldDB" id="A0AAQ1JQV5"/>
<sequence length="203" mass="23037">MIDVQPDMLLPDAFDEGLLQLLHGHPAGLSEYALLQALAERFPDSLFAEPGVLRDPLQLFRVHFLLFHQLYQLADQLGDDGLTLQIHALNIQVQPRASGTEALQVDDPLRRYYLDWAQWRTTNRDDVEQLIDSFWRRRAPVSAPEVDAALAVLGLEPGADAVACRRQYRRMLSVHHPDRGGSTARAQEINQAMLILQRYYGKS</sequence>
<dbReference type="InterPro" id="IPR021059">
    <property type="entry name" value="DnaJ-related_N"/>
</dbReference>
<organism evidence="3 4">
    <name type="scientific">Halopseudomonas aestusnigri</name>
    <dbReference type="NCBI Taxonomy" id="857252"/>
    <lineage>
        <taxon>Bacteria</taxon>
        <taxon>Pseudomonadati</taxon>
        <taxon>Pseudomonadota</taxon>
        <taxon>Gammaproteobacteria</taxon>
        <taxon>Pseudomonadales</taxon>
        <taxon>Pseudomonadaceae</taxon>
        <taxon>Halopseudomonas</taxon>
    </lineage>
</organism>
<name>A0AAQ1JQV5_9GAMM</name>
<gene>
    <name evidence="3" type="ORF">SAMN05216586_11037</name>
</gene>
<dbReference type="RefSeq" id="WP_235005793.1">
    <property type="nucleotide sequence ID" value="NZ_AP027273.1"/>
</dbReference>
<comment type="caution">
    <text evidence="3">The sequence shown here is derived from an EMBL/GenBank/DDBJ whole genome shotgun (WGS) entry which is preliminary data.</text>
</comment>
<keyword evidence="1" id="KW-0143">Chaperone</keyword>
<dbReference type="Proteomes" id="UP000243518">
    <property type="component" value="Unassembled WGS sequence"/>
</dbReference>
<dbReference type="InterPro" id="IPR036869">
    <property type="entry name" value="J_dom_sf"/>
</dbReference>